<dbReference type="Pfam" id="PF13349">
    <property type="entry name" value="DUF4097"/>
    <property type="match status" value="1"/>
</dbReference>
<feature type="domain" description="DUF4097" evidence="1">
    <location>
        <begin position="123"/>
        <end position="263"/>
    </location>
</feature>
<evidence type="ECO:0000313" key="3">
    <source>
        <dbReference type="Proteomes" id="UP000734511"/>
    </source>
</evidence>
<dbReference type="EMBL" id="JAATEJ010000035">
    <property type="protein sequence ID" value="NJP47835.1"/>
    <property type="molecule type" value="Genomic_DNA"/>
</dbReference>
<proteinExistence type="predicted"/>
<protein>
    <submittedName>
        <fullName evidence="2">DUF4097 family beta strand repeat protein</fullName>
    </submittedName>
</protein>
<gene>
    <name evidence="2" type="ORF">HCN08_31190</name>
</gene>
<accession>A0ABX0ZXZ1</accession>
<keyword evidence="3" id="KW-1185">Reference proteome</keyword>
<dbReference type="Proteomes" id="UP000734511">
    <property type="component" value="Unassembled WGS sequence"/>
</dbReference>
<sequence length="279" mass="28925">MAEDRTVGEPGTFTFEDALDTLCVRIVGGAVNVVGTDEGPARMEITELDGPPLTVTRKGGTLTVAYDDLSWKGLLKWRDRREWKRRAVISLAVPPRTRVEVGVVGAGAVISGISGPTLVQGVTGDTALVGLTGPVKAQSVSGNVEAQSVSGTLQFNTVSGDLTVVEGSGSQVRADSVNGSIVLDLDPSAGADVRLTTVSGEIAVRIPEPADADVDANTTSGRVSCAFDELEVTGMWGAKRITGKVGSGGTRLRATTVSGAIALLRRPPLEDAPSFRKDL</sequence>
<comment type="caution">
    <text evidence="2">The sequence shown here is derived from an EMBL/GenBank/DDBJ whole genome shotgun (WGS) entry which is preliminary data.</text>
</comment>
<organism evidence="2 3">
    <name type="scientific">Actinacidiphila epipremni</name>
    <dbReference type="NCBI Taxonomy" id="2053013"/>
    <lineage>
        <taxon>Bacteria</taxon>
        <taxon>Bacillati</taxon>
        <taxon>Actinomycetota</taxon>
        <taxon>Actinomycetes</taxon>
        <taxon>Kitasatosporales</taxon>
        <taxon>Streptomycetaceae</taxon>
        <taxon>Actinacidiphila</taxon>
    </lineage>
</organism>
<evidence type="ECO:0000259" key="1">
    <source>
        <dbReference type="Pfam" id="PF13349"/>
    </source>
</evidence>
<evidence type="ECO:0000313" key="2">
    <source>
        <dbReference type="EMBL" id="NJP47835.1"/>
    </source>
</evidence>
<reference evidence="2 3" key="1">
    <citation type="submission" date="2020-03" db="EMBL/GenBank/DDBJ databases">
        <title>WGS of actinomycetes isolated from Thailand.</title>
        <authorList>
            <person name="Thawai C."/>
        </authorList>
    </citation>
    <scope>NUCLEOTIDE SEQUENCE [LARGE SCALE GENOMIC DNA]</scope>
    <source>
        <strain evidence="2 3">PRB2-1</strain>
    </source>
</reference>
<dbReference type="InterPro" id="IPR025164">
    <property type="entry name" value="Toastrack_DUF4097"/>
</dbReference>
<name>A0ABX0ZXZ1_9ACTN</name>
<dbReference type="RefSeq" id="WP_167986665.1">
    <property type="nucleotide sequence ID" value="NZ_JAATEJ010000035.1"/>
</dbReference>